<evidence type="ECO:0000313" key="8">
    <source>
        <dbReference type="EMBL" id="CAF1211825.1"/>
    </source>
</evidence>
<proteinExistence type="inferred from homology"/>
<evidence type="ECO:0000259" key="7">
    <source>
        <dbReference type="Pfam" id="PF12832"/>
    </source>
</evidence>
<comment type="subcellular location">
    <subcellularLocation>
        <location evidence="1">Membrane</location>
        <topology evidence="1">Multi-pass membrane protein</topology>
    </subcellularLocation>
</comment>
<feature type="transmembrane region" description="Helical" evidence="6">
    <location>
        <begin position="623"/>
        <end position="645"/>
    </location>
</feature>
<feature type="transmembrane region" description="Helical" evidence="6">
    <location>
        <begin position="491"/>
        <end position="522"/>
    </location>
</feature>
<evidence type="ECO:0000256" key="5">
    <source>
        <dbReference type="ARBA" id="ARBA00023136"/>
    </source>
</evidence>
<dbReference type="PANTHER" id="PTHR16172">
    <property type="entry name" value="MAJOR FACILITATOR SUPERFAMILY DOMAIN-CONTAINING PROTEIN 6-LIKE"/>
    <property type="match status" value="1"/>
</dbReference>
<dbReference type="InterPro" id="IPR036259">
    <property type="entry name" value="MFS_trans_sf"/>
</dbReference>
<dbReference type="AlphaFoldDB" id="A0A814X1F6"/>
<evidence type="ECO:0000256" key="1">
    <source>
        <dbReference type="ARBA" id="ARBA00004141"/>
    </source>
</evidence>
<comment type="similarity">
    <text evidence="2">Belongs to the major facilitator superfamily. MFSD6 family.</text>
</comment>
<evidence type="ECO:0000313" key="9">
    <source>
        <dbReference type="Proteomes" id="UP000663864"/>
    </source>
</evidence>
<evidence type="ECO:0000256" key="6">
    <source>
        <dbReference type="SAM" id="Phobius"/>
    </source>
</evidence>
<name>A0A814X1F6_9BILA</name>
<reference evidence="8" key="1">
    <citation type="submission" date="2021-02" db="EMBL/GenBank/DDBJ databases">
        <authorList>
            <person name="Nowell W R."/>
        </authorList>
    </citation>
    <scope>NUCLEOTIDE SEQUENCE</scope>
</reference>
<evidence type="ECO:0000256" key="2">
    <source>
        <dbReference type="ARBA" id="ARBA00005241"/>
    </source>
</evidence>
<comment type="caution">
    <text evidence="8">The sequence shown here is derived from an EMBL/GenBank/DDBJ whole genome shotgun (WGS) entry which is preliminary data.</text>
</comment>
<dbReference type="InterPro" id="IPR029058">
    <property type="entry name" value="AB_hydrolase_fold"/>
</dbReference>
<keyword evidence="3 6" id="KW-0812">Transmembrane</keyword>
<gene>
    <name evidence="8" type="ORF">ZHD862_LOCUS23403</name>
</gene>
<feature type="transmembrane region" description="Helical" evidence="6">
    <location>
        <begin position="320"/>
        <end position="339"/>
    </location>
</feature>
<accession>A0A814X1F6</accession>
<dbReference type="Pfam" id="PF12832">
    <property type="entry name" value="MFS_1_like"/>
    <property type="match status" value="1"/>
</dbReference>
<dbReference type="Gene3D" id="3.40.50.1820">
    <property type="entry name" value="alpha/beta hydrolase"/>
    <property type="match status" value="1"/>
</dbReference>
<dbReference type="GO" id="GO:0016020">
    <property type="term" value="C:membrane"/>
    <property type="evidence" value="ECO:0007669"/>
    <property type="project" value="UniProtKB-SubCell"/>
</dbReference>
<dbReference type="SUPFAM" id="SSF53474">
    <property type="entry name" value="alpha/beta-Hydrolases"/>
    <property type="match status" value="1"/>
</dbReference>
<dbReference type="InterPro" id="IPR051717">
    <property type="entry name" value="MFS_MFSD6"/>
</dbReference>
<organism evidence="8 9">
    <name type="scientific">Rotaria sordida</name>
    <dbReference type="NCBI Taxonomy" id="392033"/>
    <lineage>
        <taxon>Eukaryota</taxon>
        <taxon>Metazoa</taxon>
        <taxon>Spiralia</taxon>
        <taxon>Gnathifera</taxon>
        <taxon>Rotifera</taxon>
        <taxon>Eurotatoria</taxon>
        <taxon>Bdelloidea</taxon>
        <taxon>Philodinida</taxon>
        <taxon>Philodinidae</taxon>
        <taxon>Rotaria</taxon>
    </lineage>
</organism>
<dbReference type="EMBL" id="CAJNOT010001519">
    <property type="protein sequence ID" value="CAF1211825.1"/>
    <property type="molecule type" value="Genomic_DNA"/>
</dbReference>
<feature type="domain" description="Major facilitator superfamily associated" evidence="7">
    <location>
        <begin position="269"/>
        <end position="652"/>
    </location>
</feature>
<dbReference type="PANTHER" id="PTHR16172:SF41">
    <property type="entry name" value="MAJOR FACILITATOR SUPERFAMILY DOMAIN-CONTAINING PROTEIN 6-LIKE"/>
    <property type="match status" value="1"/>
</dbReference>
<dbReference type="InterPro" id="IPR024989">
    <property type="entry name" value="MFS_assoc_dom"/>
</dbReference>
<sequence>MRLKRDILASGWAFISADYRLLIPCTGYDILADVNSLFAYLASDQLNRDLDNTSHRLDPSRLAVGGASAGAYVVYLAGIHARPKPRAVFGLYGIGGRMISSHYYSIKSPMTVNVADFRHYLNPIDDDKELLRPTSDAPLAWPIPEESEKARTSGALFQVFIETGTFLDFLTGIRGFSESLRSSSSSFDYETQVKIPDEVRCLFPELHVAAFPPTYLVHGTADQVALVEESKFLAQQLELNHIPHVLALAEDRGHGFNAEADADEVYDNFAAIGPILNITLRNRGLSDIEISCINLINPFLIFFTNPLLAFFADHIRRFRLTFNIILCLITIVFSIIFFLPTLKSYSIQGEIHQIDTMKYSLTFCANKEFSTKCALRTRCGCTYQAYCRLLTMEKIYFNKSIPIKTFHFNFTMNSTYVDKQYKNVSIRSNKLRICSAINYHVSIDKDTNDEIRDLFDNSSALSSSEYFKLATCDIKCSIDHLCHGSRYSHQILYLLLYSFLMIIGLNLFALATTLGTTIAFSTLHHSNLFGRQRAWGTIGSGISAFFVSRLYVHFKTKYVYLITFIVCSFLSIISTSFIRIRSDKCKRVETINDDTYVREKSNEFSLDKNQSEEKKNKKDSSKIFALLPLFKNIHVVVFLLTIFFWETSFGALDPVSI</sequence>
<protein>
    <recommendedName>
        <fullName evidence="7">Major facilitator superfamily associated domain-containing protein</fullName>
    </recommendedName>
</protein>
<evidence type="ECO:0000256" key="4">
    <source>
        <dbReference type="ARBA" id="ARBA00022989"/>
    </source>
</evidence>
<dbReference type="SUPFAM" id="SSF103473">
    <property type="entry name" value="MFS general substrate transporter"/>
    <property type="match status" value="1"/>
</dbReference>
<keyword evidence="5 6" id="KW-0472">Membrane</keyword>
<feature type="transmembrane region" description="Helical" evidence="6">
    <location>
        <begin position="558"/>
        <end position="578"/>
    </location>
</feature>
<dbReference type="Proteomes" id="UP000663864">
    <property type="component" value="Unassembled WGS sequence"/>
</dbReference>
<evidence type="ECO:0000256" key="3">
    <source>
        <dbReference type="ARBA" id="ARBA00022692"/>
    </source>
</evidence>
<keyword evidence="4 6" id="KW-1133">Transmembrane helix</keyword>